<dbReference type="AlphaFoldDB" id="A0A0F6YKB8"/>
<name>A0A0F6YKB8_9BACT</name>
<evidence type="ECO:0000313" key="1">
    <source>
        <dbReference type="EMBL" id="AKF07916.1"/>
    </source>
</evidence>
<keyword evidence="2" id="KW-1185">Reference proteome</keyword>
<accession>A0A0F6YKB8</accession>
<dbReference type="SUPFAM" id="SSF55874">
    <property type="entry name" value="ATPase domain of HSP90 chaperone/DNA topoisomerase II/histidine kinase"/>
    <property type="match status" value="1"/>
</dbReference>
<gene>
    <name evidence="1" type="ORF">DB32_005065</name>
</gene>
<reference evidence="1 2" key="1">
    <citation type="submission" date="2015-03" db="EMBL/GenBank/DDBJ databases">
        <title>Genome assembly of Sandaracinus amylolyticus DSM 53668.</title>
        <authorList>
            <person name="Sharma G."/>
            <person name="Subramanian S."/>
        </authorList>
    </citation>
    <scope>NUCLEOTIDE SEQUENCE [LARGE SCALE GENOMIC DNA]</scope>
    <source>
        <strain evidence="1 2">DSM 53668</strain>
    </source>
</reference>
<dbReference type="STRING" id="927083.DB32_005065"/>
<dbReference type="Gene3D" id="3.30.565.10">
    <property type="entry name" value="Histidine kinase-like ATPase, C-terminal domain"/>
    <property type="match status" value="1"/>
</dbReference>
<dbReference type="Proteomes" id="UP000034883">
    <property type="component" value="Chromosome"/>
</dbReference>
<dbReference type="EMBL" id="CP011125">
    <property type="protein sequence ID" value="AKF07916.1"/>
    <property type="molecule type" value="Genomic_DNA"/>
</dbReference>
<sequence>MRTGARTNDVEHAVAITLRRYLSEILADSVRRRAQAALGIAEGSLAVADLSRLVPRLEQGVKLFVDPALQPALMRELAALEGPRPVPARESHAITTEEDISRVRIRARELALELGATSLGAQRAATVTSELARNIVAYAPPGSVDLEPGRGERTLAIRAVDRGPGIAMLDEVLGGAYRSRTGLGKGLLGVKRIALRFEVKTGPNGTTVETEVAL</sequence>
<proteinExistence type="predicted"/>
<dbReference type="RefSeq" id="WP_240481249.1">
    <property type="nucleotide sequence ID" value="NZ_CP011125.1"/>
</dbReference>
<organism evidence="1 2">
    <name type="scientific">Sandaracinus amylolyticus</name>
    <dbReference type="NCBI Taxonomy" id="927083"/>
    <lineage>
        <taxon>Bacteria</taxon>
        <taxon>Pseudomonadati</taxon>
        <taxon>Myxococcota</taxon>
        <taxon>Polyangia</taxon>
        <taxon>Polyangiales</taxon>
        <taxon>Sandaracinaceae</taxon>
        <taxon>Sandaracinus</taxon>
    </lineage>
</organism>
<dbReference type="KEGG" id="samy:DB32_005065"/>
<dbReference type="InterPro" id="IPR036890">
    <property type="entry name" value="HATPase_C_sf"/>
</dbReference>
<protein>
    <submittedName>
        <fullName evidence="1">Anti-sigma B factor RsbT</fullName>
    </submittedName>
</protein>
<evidence type="ECO:0000313" key="2">
    <source>
        <dbReference type="Proteomes" id="UP000034883"/>
    </source>
</evidence>